<proteinExistence type="predicted"/>
<protein>
    <submittedName>
        <fullName evidence="2">Uncharacterized protein</fullName>
    </submittedName>
</protein>
<feature type="region of interest" description="Disordered" evidence="1">
    <location>
        <begin position="1"/>
        <end position="26"/>
    </location>
</feature>
<sequence length="328" mass="35831">MGSAPGAGRWPDSPPLAGGRRTDSTPRAQLARGLGLGLTDLASCRLHSPDTELRPIRYDDLKWLGIPPPPEGRFLSHSQGGESGERETLQPSRNRVALLHLSGLRMYLSGLAPSLLPRFFPPFLSAFISFPCLTLGPTYPPTLCDFSSLSSCVRYLCSLLLTFFSLFFLSPAGSLRLAIPAMVDVSQALLSAVAPLPEHLARAVFFAAKSAQQSMILYPSRSCRLPDRLTTSAHLLLLPLLALVAVLLPCKAHATRIPTRRSHFCSHNRAYCSPSRICYSPGRRLLSSPQLLLYLPLELITLPLELIAWPPVISAIANHSHVWCSPSR</sequence>
<evidence type="ECO:0000313" key="3">
    <source>
        <dbReference type="Proteomes" id="UP001418222"/>
    </source>
</evidence>
<dbReference type="AlphaFoldDB" id="A0AAP0BZX6"/>
<evidence type="ECO:0000256" key="1">
    <source>
        <dbReference type="SAM" id="MobiDB-lite"/>
    </source>
</evidence>
<accession>A0AAP0BZX6</accession>
<keyword evidence="3" id="KW-1185">Reference proteome</keyword>
<comment type="caution">
    <text evidence="2">The sequence shown here is derived from an EMBL/GenBank/DDBJ whole genome shotgun (WGS) entry which is preliminary data.</text>
</comment>
<gene>
    <name evidence="2" type="ORF">KSP39_PZI002966</name>
</gene>
<dbReference type="EMBL" id="JBBWWQ010000002">
    <property type="protein sequence ID" value="KAK8954424.1"/>
    <property type="molecule type" value="Genomic_DNA"/>
</dbReference>
<name>A0AAP0BZX6_9ASPA</name>
<evidence type="ECO:0000313" key="2">
    <source>
        <dbReference type="EMBL" id="KAK8954424.1"/>
    </source>
</evidence>
<dbReference type="Proteomes" id="UP001418222">
    <property type="component" value="Unassembled WGS sequence"/>
</dbReference>
<reference evidence="2 3" key="1">
    <citation type="journal article" date="2022" name="Nat. Plants">
        <title>Genomes of leafy and leafless Platanthera orchids illuminate the evolution of mycoheterotrophy.</title>
        <authorList>
            <person name="Li M.H."/>
            <person name="Liu K.W."/>
            <person name="Li Z."/>
            <person name="Lu H.C."/>
            <person name="Ye Q.L."/>
            <person name="Zhang D."/>
            <person name="Wang J.Y."/>
            <person name="Li Y.F."/>
            <person name="Zhong Z.M."/>
            <person name="Liu X."/>
            <person name="Yu X."/>
            <person name="Liu D.K."/>
            <person name="Tu X.D."/>
            <person name="Liu B."/>
            <person name="Hao Y."/>
            <person name="Liao X.Y."/>
            <person name="Jiang Y.T."/>
            <person name="Sun W.H."/>
            <person name="Chen J."/>
            <person name="Chen Y.Q."/>
            <person name="Ai Y."/>
            <person name="Zhai J.W."/>
            <person name="Wu S.S."/>
            <person name="Zhou Z."/>
            <person name="Hsiao Y.Y."/>
            <person name="Wu W.L."/>
            <person name="Chen Y.Y."/>
            <person name="Lin Y.F."/>
            <person name="Hsu J.L."/>
            <person name="Li C.Y."/>
            <person name="Wang Z.W."/>
            <person name="Zhao X."/>
            <person name="Zhong W.Y."/>
            <person name="Ma X.K."/>
            <person name="Ma L."/>
            <person name="Huang J."/>
            <person name="Chen G.Z."/>
            <person name="Huang M.Z."/>
            <person name="Huang L."/>
            <person name="Peng D.H."/>
            <person name="Luo Y.B."/>
            <person name="Zou S.Q."/>
            <person name="Chen S.P."/>
            <person name="Lan S."/>
            <person name="Tsai W.C."/>
            <person name="Van de Peer Y."/>
            <person name="Liu Z.J."/>
        </authorList>
    </citation>
    <scope>NUCLEOTIDE SEQUENCE [LARGE SCALE GENOMIC DNA]</scope>
    <source>
        <tissue evidence="2">Leaf</tissue>
    </source>
</reference>
<organism evidence="2 3">
    <name type="scientific">Platanthera zijinensis</name>
    <dbReference type="NCBI Taxonomy" id="2320716"/>
    <lineage>
        <taxon>Eukaryota</taxon>
        <taxon>Viridiplantae</taxon>
        <taxon>Streptophyta</taxon>
        <taxon>Embryophyta</taxon>
        <taxon>Tracheophyta</taxon>
        <taxon>Spermatophyta</taxon>
        <taxon>Magnoliopsida</taxon>
        <taxon>Liliopsida</taxon>
        <taxon>Asparagales</taxon>
        <taxon>Orchidaceae</taxon>
        <taxon>Orchidoideae</taxon>
        <taxon>Orchideae</taxon>
        <taxon>Orchidinae</taxon>
        <taxon>Platanthera</taxon>
    </lineage>
</organism>